<dbReference type="SUPFAM" id="SSF52922">
    <property type="entry name" value="TK C-terminal domain-like"/>
    <property type="match status" value="1"/>
</dbReference>
<evidence type="ECO:0000313" key="5">
    <source>
        <dbReference type="Proteomes" id="UP000239326"/>
    </source>
</evidence>
<dbReference type="InterPro" id="IPR050722">
    <property type="entry name" value="Pyruvate:ferred/Flavod_OxRd"/>
</dbReference>
<dbReference type="KEGG" id="simp:C6571_17850"/>
<dbReference type="InterPro" id="IPR029061">
    <property type="entry name" value="THDP-binding"/>
</dbReference>
<dbReference type="AlphaFoldDB" id="A0A2S0N4P7"/>
<dbReference type="Pfam" id="PF01558">
    <property type="entry name" value="POR"/>
    <property type="match status" value="1"/>
</dbReference>
<evidence type="ECO:0000259" key="3">
    <source>
        <dbReference type="Pfam" id="PF01855"/>
    </source>
</evidence>
<feature type="domain" description="Pyruvate/ketoisovalerate oxidoreductase catalytic" evidence="2">
    <location>
        <begin position="19"/>
        <end position="184"/>
    </location>
</feature>
<accession>A0A2S0N4P7</accession>
<evidence type="ECO:0000256" key="1">
    <source>
        <dbReference type="ARBA" id="ARBA00023002"/>
    </source>
</evidence>
<keyword evidence="5" id="KW-1185">Reference proteome</keyword>
<feature type="domain" description="Pyruvate flavodoxin/ferredoxin oxidoreductase pyrimidine binding" evidence="3">
    <location>
        <begin position="221"/>
        <end position="385"/>
    </location>
</feature>
<dbReference type="InterPro" id="IPR002880">
    <property type="entry name" value="Pyrv_Fd/Flavodoxin_OxRdtase_N"/>
</dbReference>
<dbReference type="InterPro" id="IPR019752">
    <property type="entry name" value="Pyrv/ketoisovalerate_OxRed_cat"/>
</dbReference>
<protein>
    <submittedName>
        <fullName evidence="4">2-oxoacid:acceptor oxidoreductase subunit alpha</fullName>
    </submittedName>
</protein>
<name>A0A2S0N4P7_9BURK</name>
<dbReference type="RefSeq" id="WP_106447888.1">
    <property type="nucleotide sequence ID" value="NZ_CP027669.1"/>
</dbReference>
<reference evidence="4 5" key="1">
    <citation type="submission" date="2018-03" db="EMBL/GenBank/DDBJ databases">
        <title>Genome sequencing of Simplicispira sp.</title>
        <authorList>
            <person name="Kim S.-J."/>
            <person name="Heo J."/>
            <person name="Kwon S.-W."/>
        </authorList>
    </citation>
    <scope>NUCLEOTIDE SEQUENCE [LARGE SCALE GENOMIC DNA]</scope>
    <source>
        <strain evidence="4 5">SC1-8</strain>
    </source>
</reference>
<dbReference type="Pfam" id="PF01855">
    <property type="entry name" value="POR_N"/>
    <property type="match status" value="1"/>
</dbReference>
<keyword evidence="1" id="KW-0560">Oxidoreductase</keyword>
<dbReference type="OrthoDB" id="9794954at2"/>
<dbReference type="GO" id="GO:0016903">
    <property type="term" value="F:oxidoreductase activity, acting on the aldehyde or oxo group of donors"/>
    <property type="evidence" value="ECO:0007669"/>
    <property type="project" value="InterPro"/>
</dbReference>
<dbReference type="NCBIfam" id="TIGR03710">
    <property type="entry name" value="OAFO_sf"/>
    <property type="match status" value="1"/>
</dbReference>
<evidence type="ECO:0000313" key="4">
    <source>
        <dbReference type="EMBL" id="AVO42913.1"/>
    </source>
</evidence>
<dbReference type="Gene3D" id="3.40.50.970">
    <property type="match status" value="1"/>
</dbReference>
<evidence type="ECO:0000259" key="2">
    <source>
        <dbReference type="Pfam" id="PF01558"/>
    </source>
</evidence>
<dbReference type="PANTHER" id="PTHR32154:SF29">
    <property type="entry name" value="BLR6743 PROTEIN"/>
    <property type="match status" value="1"/>
</dbReference>
<dbReference type="Gene3D" id="3.40.50.920">
    <property type="match status" value="1"/>
</dbReference>
<dbReference type="PANTHER" id="PTHR32154">
    <property type="entry name" value="PYRUVATE-FLAVODOXIN OXIDOREDUCTASE-RELATED"/>
    <property type="match status" value="1"/>
</dbReference>
<dbReference type="InterPro" id="IPR022367">
    <property type="entry name" value="2-oxoacid/accept_OxRdtase_asu"/>
</dbReference>
<dbReference type="SUPFAM" id="SSF52518">
    <property type="entry name" value="Thiamin diphosphate-binding fold (THDP-binding)"/>
    <property type="match status" value="1"/>
</dbReference>
<dbReference type="InterPro" id="IPR009014">
    <property type="entry name" value="Transketo_C/PFOR_II"/>
</dbReference>
<dbReference type="SUPFAM" id="SSF53323">
    <property type="entry name" value="Pyruvate-ferredoxin oxidoreductase, PFOR, domain III"/>
    <property type="match status" value="1"/>
</dbReference>
<dbReference type="EMBL" id="CP027669">
    <property type="protein sequence ID" value="AVO42913.1"/>
    <property type="molecule type" value="Genomic_DNA"/>
</dbReference>
<sequence>MKPMEAINDFVIKFANVNGSGSASANELFAKAILRMGVPVSPRNIFPSNIQGMPTWYEARVCEQGYSGRRGGVDMMVAMNPQTWDADVAEIAPGGYLFYDSTRPIPASKFRQDVSVIGVPLTEISNSAFTDPRQRQLFKNIIYVGALSVLLDVEAEVFETLFAEQYRGKEMLIDANVRALHLGRDYVKEHLQAPLGLRVRRADKVGEQIFTDGNSAIALGCVYGGATVAAWYPITPSSSVPEAFQKYCDKFRVDPDTGRSNFAIVQAEDELASIGMVLGAGWNGARAFTATSGPGISLMTEFIGLAYFAEIPVTIINVQRGGPSTGMPTRTQQSDLLSCAYASHGDTKHVLLFPEDPHECFEHAAAALDLADRLQTPIFLMTDLDIGMNQRLCKPFVWDDARTYDRGKVMTAEELEAGKDFGRYKDVDGDGIPWRTYPGTHPTKGSFFTRGTTRDPYARYSERGPDYIYNMERLCAKFRTAADLVPQPVLRSADQPTSLGVLYFGSTSPAMQEALDVLTASGIHIDALRLRAFPFPDSVERFIAAHELVFVVEQNRDAQMHVLLVNELGVDPARLIKVLHYDGTPITARFITEAIQKQLQGATALIKEAA</sequence>
<organism evidence="4 5">
    <name type="scientific">Simplicispira suum</name>
    <dbReference type="NCBI Taxonomy" id="2109915"/>
    <lineage>
        <taxon>Bacteria</taxon>
        <taxon>Pseudomonadati</taxon>
        <taxon>Pseudomonadota</taxon>
        <taxon>Betaproteobacteria</taxon>
        <taxon>Burkholderiales</taxon>
        <taxon>Comamonadaceae</taxon>
        <taxon>Simplicispira</taxon>
    </lineage>
</organism>
<dbReference type="CDD" id="cd07034">
    <property type="entry name" value="TPP_PYR_PFOR_IOR-alpha_like"/>
    <property type="match status" value="1"/>
</dbReference>
<dbReference type="Proteomes" id="UP000239326">
    <property type="component" value="Chromosome"/>
</dbReference>
<dbReference type="Gene3D" id="3.40.920.10">
    <property type="entry name" value="Pyruvate-ferredoxin oxidoreductase, PFOR, domain III"/>
    <property type="match status" value="1"/>
</dbReference>
<gene>
    <name evidence="4" type="ORF">C6571_17850</name>
</gene>
<dbReference type="GO" id="GO:0006979">
    <property type="term" value="P:response to oxidative stress"/>
    <property type="evidence" value="ECO:0007669"/>
    <property type="project" value="TreeGrafter"/>
</dbReference>
<proteinExistence type="predicted"/>
<dbReference type="FunFam" id="3.40.50.970:FF:000022">
    <property type="entry name" value="2-oxoglutarate ferredoxin oxidoreductase alpha subunit"/>
    <property type="match status" value="1"/>
</dbReference>
<dbReference type="InterPro" id="IPR002869">
    <property type="entry name" value="Pyrv_flavodox_OxRed_cen"/>
</dbReference>